<dbReference type="CDD" id="cd23802">
    <property type="entry name" value="UBCc_UBE2Q"/>
    <property type="match status" value="1"/>
</dbReference>
<dbReference type="InterPro" id="IPR000608">
    <property type="entry name" value="UBC"/>
</dbReference>
<dbReference type="SUPFAM" id="SSF54495">
    <property type="entry name" value="UBC-like"/>
    <property type="match status" value="1"/>
</dbReference>
<feature type="domain" description="UBC core" evidence="1">
    <location>
        <begin position="197"/>
        <end position="360"/>
    </location>
</feature>
<proteinExistence type="predicted"/>
<dbReference type="Gene3D" id="3.10.110.10">
    <property type="entry name" value="Ubiquitin Conjugating Enzyme"/>
    <property type="match status" value="1"/>
</dbReference>
<dbReference type="AlphaFoldDB" id="A0A7E4VG28"/>
<evidence type="ECO:0000313" key="2">
    <source>
        <dbReference type="Proteomes" id="UP000492821"/>
    </source>
</evidence>
<dbReference type="PROSITE" id="PS50127">
    <property type="entry name" value="UBC_2"/>
    <property type="match status" value="1"/>
</dbReference>
<protein>
    <submittedName>
        <fullName evidence="3">UBC core domain-containing protein</fullName>
    </submittedName>
</protein>
<reference evidence="3" key="2">
    <citation type="submission" date="2020-10" db="UniProtKB">
        <authorList>
            <consortium name="WormBaseParasite"/>
        </authorList>
    </citation>
    <scope>IDENTIFICATION</scope>
</reference>
<dbReference type="WBParaSite" id="Pan_g20671.t1">
    <property type="protein sequence ID" value="Pan_g20671.t1"/>
    <property type="gene ID" value="Pan_g20671"/>
</dbReference>
<organism evidence="2 3">
    <name type="scientific">Panagrellus redivivus</name>
    <name type="common">Microworm</name>
    <dbReference type="NCBI Taxonomy" id="6233"/>
    <lineage>
        <taxon>Eukaryota</taxon>
        <taxon>Metazoa</taxon>
        <taxon>Ecdysozoa</taxon>
        <taxon>Nematoda</taxon>
        <taxon>Chromadorea</taxon>
        <taxon>Rhabditida</taxon>
        <taxon>Tylenchina</taxon>
        <taxon>Panagrolaimomorpha</taxon>
        <taxon>Panagrolaimoidea</taxon>
        <taxon>Panagrolaimidae</taxon>
        <taxon>Panagrellus</taxon>
    </lineage>
</organism>
<dbReference type="InterPro" id="IPR016135">
    <property type="entry name" value="UBQ-conjugating_enzyme/RWD"/>
</dbReference>
<sequence length="367" mass="41172">MACIQKLKDDIGLLESLFPKTHERVQIRSSSLDEVSIRFVKPDTTHYDLVASIVENYPRTAPLWFSDSEDGTVSSVIEELASSESPSLLHQFHQLVSRLCELNQLTVPAELLQIMPNQEMDEGNGTDDDGGSEYEADDVEMSEYEDMVDDTLFEQHDGAGDSKPEEDAPPEAIAILNKVVHNQRQAHMKGNPTGSVSGNSRLMREVREIYASDAYKNKVYTIELVNDNLYEWNVHLLKVDDDSQLSKDMKQLARENKPSYLHFKFHFKDTFPFEPPFVHLVSPSVQNGFVLSGGALCMELLTKQGWSSAYSVESVVLQIAATLVKGKARINFESNNSYTMARAQQSFKSLVSIHQKSGWYTPPSADG</sequence>
<evidence type="ECO:0000259" key="1">
    <source>
        <dbReference type="PROSITE" id="PS50127"/>
    </source>
</evidence>
<dbReference type="Pfam" id="PF00179">
    <property type="entry name" value="UQ_con"/>
    <property type="match status" value="1"/>
</dbReference>
<evidence type="ECO:0000313" key="3">
    <source>
        <dbReference type="WBParaSite" id="Pan_g20671.t1"/>
    </source>
</evidence>
<keyword evidence="2" id="KW-1185">Reference proteome</keyword>
<accession>A0A7E4VG28</accession>
<dbReference type="SMART" id="SM00212">
    <property type="entry name" value="UBCc"/>
    <property type="match status" value="1"/>
</dbReference>
<dbReference type="Proteomes" id="UP000492821">
    <property type="component" value="Unassembled WGS sequence"/>
</dbReference>
<reference evidence="2" key="1">
    <citation type="journal article" date="2013" name="Genetics">
        <title>The draft genome and transcriptome of Panagrellus redivivus are shaped by the harsh demands of a free-living lifestyle.</title>
        <authorList>
            <person name="Srinivasan J."/>
            <person name="Dillman A.R."/>
            <person name="Macchietto M.G."/>
            <person name="Heikkinen L."/>
            <person name="Lakso M."/>
            <person name="Fracchia K.M."/>
            <person name="Antoshechkin I."/>
            <person name="Mortazavi A."/>
            <person name="Wong G."/>
            <person name="Sternberg P.W."/>
        </authorList>
    </citation>
    <scope>NUCLEOTIDE SEQUENCE [LARGE SCALE GENOMIC DNA]</scope>
    <source>
        <strain evidence="2">MT8872</strain>
    </source>
</reference>
<name>A0A7E4VG28_PANRE</name>